<dbReference type="SUPFAM" id="SSF53474">
    <property type="entry name" value="alpha/beta-Hydrolases"/>
    <property type="match status" value="1"/>
</dbReference>
<evidence type="ECO:0000256" key="5">
    <source>
        <dbReference type="ARBA" id="ARBA00022867"/>
    </source>
</evidence>
<dbReference type="AlphaFoldDB" id="A0A0N4YTI2"/>
<dbReference type="InterPro" id="IPR050654">
    <property type="entry name" value="AChE-related_enzymes"/>
</dbReference>
<dbReference type="EMBL" id="UYSL01025269">
    <property type="protein sequence ID" value="VDL84292.1"/>
    <property type="molecule type" value="Genomic_DNA"/>
</dbReference>
<dbReference type="Proteomes" id="UP000271162">
    <property type="component" value="Unassembled WGS sequence"/>
</dbReference>
<comment type="similarity">
    <text evidence="1">Belongs to the type-B carboxylesterase/lipase family.</text>
</comment>
<evidence type="ECO:0000256" key="1">
    <source>
        <dbReference type="ARBA" id="ARBA00005964"/>
    </source>
</evidence>
<proteinExistence type="inferred from homology"/>
<keyword evidence="9" id="KW-1185">Reference proteome</keyword>
<dbReference type="InterPro" id="IPR002018">
    <property type="entry name" value="CarbesteraseB"/>
</dbReference>
<keyword evidence="4" id="KW-0378">Hydrolase</keyword>
<keyword evidence="3" id="KW-0719">Serine esterase</keyword>
<dbReference type="Pfam" id="PF00135">
    <property type="entry name" value="COesterase"/>
    <property type="match status" value="1"/>
</dbReference>
<dbReference type="InterPro" id="IPR029058">
    <property type="entry name" value="AB_hydrolase_fold"/>
</dbReference>
<dbReference type="STRING" id="27835.A0A0N4YTI2"/>
<dbReference type="PANTHER" id="PTHR43918:SF15">
    <property type="entry name" value="CARBOXYLIC ESTER HYDROLASE"/>
    <property type="match status" value="1"/>
</dbReference>
<dbReference type="InterPro" id="IPR019819">
    <property type="entry name" value="Carboxylesterase_B_CS"/>
</dbReference>
<dbReference type="GO" id="GO:0005615">
    <property type="term" value="C:extracellular space"/>
    <property type="evidence" value="ECO:0007669"/>
    <property type="project" value="TreeGrafter"/>
</dbReference>
<keyword evidence="5" id="KW-0531">Neurotransmitter degradation</keyword>
<evidence type="ECO:0000313" key="10">
    <source>
        <dbReference type="WBParaSite" id="NBR_0002055401-mRNA-1"/>
    </source>
</evidence>
<dbReference type="GO" id="GO:0006581">
    <property type="term" value="P:acetylcholine catabolic process"/>
    <property type="evidence" value="ECO:0007669"/>
    <property type="project" value="TreeGrafter"/>
</dbReference>
<evidence type="ECO:0000313" key="8">
    <source>
        <dbReference type="EMBL" id="VDL84292.1"/>
    </source>
</evidence>
<dbReference type="GO" id="GO:0019695">
    <property type="term" value="P:choline metabolic process"/>
    <property type="evidence" value="ECO:0007669"/>
    <property type="project" value="TreeGrafter"/>
</dbReference>
<protein>
    <recommendedName>
        <fullName evidence="2">acetylcholinesterase</fullName>
        <ecNumber evidence="2">3.1.1.7</ecNumber>
    </recommendedName>
</protein>
<dbReference type="PRINTS" id="PR00878">
    <property type="entry name" value="CHOLNESTRASE"/>
</dbReference>
<organism evidence="10">
    <name type="scientific">Nippostrongylus brasiliensis</name>
    <name type="common">Rat hookworm</name>
    <dbReference type="NCBI Taxonomy" id="27835"/>
    <lineage>
        <taxon>Eukaryota</taxon>
        <taxon>Metazoa</taxon>
        <taxon>Ecdysozoa</taxon>
        <taxon>Nematoda</taxon>
        <taxon>Chromadorea</taxon>
        <taxon>Rhabditida</taxon>
        <taxon>Rhabditina</taxon>
        <taxon>Rhabditomorpha</taxon>
        <taxon>Strongyloidea</taxon>
        <taxon>Heligmosomidae</taxon>
        <taxon>Nippostrongylus</taxon>
    </lineage>
</organism>
<evidence type="ECO:0000256" key="4">
    <source>
        <dbReference type="ARBA" id="ARBA00022801"/>
    </source>
</evidence>
<dbReference type="InterPro" id="IPR000997">
    <property type="entry name" value="Cholinesterase"/>
</dbReference>
<keyword evidence="6" id="KW-1015">Disulfide bond</keyword>
<sequence length="117" mass="12845">MNIVIVKFSCKSIFSHARSKSASIRCEIKAQTLSKTCFQTPDSAFPGFPGAEMWNAPTELSEDCLYLNIWAPENPTSNVIVWIYGGGFFSGSPSLALYNGSVLAAKTRSIIVNINYR</sequence>
<evidence type="ECO:0000256" key="3">
    <source>
        <dbReference type="ARBA" id="ARBA00022487"/>
    </source>
</evidence>
<dbReference type="EC" id="3.1.1.7" evidence="2"/>
<evidence type="ECO:0000256" key="6">
    <source>
        <dbReference type="ARBA" id="ARBA00023157"/>
    </source>
</evidence>
<name>A0A0N4YTI2_NIPBR</name>
<evidence type="ECO:0000313" key="9">
    <source>
        <dbReference type="Proteomes" id="UP000271162"/>
    </source>
</evidence>
<dbReference type="PROSITE" id="PS00941">
    <property type="entry name" value="CARBOXYLESTERASE_B_2"/>
    <property type="match status" value="1"/>
</dbReference>
<reference evidence="8 9" key="2">
    <citation type="submission" date="2018-11" db="EMBL/GenBank/DDBJ databases">
        <authorList>
            <consortium name="Pathogen Informatics"/>
        </authorList>
    </citation>
    <scope>NUCLEOTIDE SEQUENCE [LARGE SCALE GENOMIC DNA]</scope>
</reference>
<dbReference type="Gene3D" id="3.40.50.1820">
    <property type="entry name" value="alpha/beta hydrolase"/>
    <property type="match status" value="1"/>
</dbReference>
<reference evidence="10" key="1">
    <citation type="submission" date="2017-02" db="UniProtKB">
        <authorList>
            <consortium name="WormBaseParasite"/>
        </authorList>
    </citation>
    <scope>IDENTIFICATION</scope>
</reference>
<evidence type="ECO:0000259" key="7">
    <source>
        <dbReference type="Pfam" id="PF00135"/>
    </source>
</evidence>
<dbReference type="GO" id="GO:0005886">
    <property type="term" value="C:plasma membrane"/>
    <property type="evidence" value="ECO:0007669"/>
    <property type="project" value="TreeGrafter"/>
</dbReference>
<feature type="domain" description="Carboxylesterase type B" evidence="7">
    <location>
        <begin position="28"/>
        <end position="117"/>
    </location>
</feature>
<dbReference type="WBParaSite" id="NBR_0002055401-mRNA-1">
    <property type="protein sequence ID" value="NBR_0002055401-mRNA-1"/>
    <property type="gene ID" value="NBR_0002055401"/>
</dbReference>
<dbReference type="GO" id="GO:0003990">
    <property type="term" value="F:acetylcholinesterase activity"/>
    <property type="evidence" value="ECO:0007669"/>
    <property type="project" value="UniProtKB-EC"/>
</dbReference>
<accession>A0A0N4YTI2</accession>
<dbReference type="PANTHER" id="PTHR43918">
    <property type="entry name" value="ACETYLCHOLINESTERASE"/>
    <property type="match status" value="1"/>
</dbReference>
<evidence type="ECO:0000256" key="2">
    <source>
        <dbReference type="ARBA" id="ARBA00013276"/>
    </source>
</evidence>
<gene>
    <name evidence="8" type="ORF">NBR_LOCUS20555</name>
</gene>